<dbReference type="PIRSF" id="PIRSF006806">
    <property type="entry name" value="FTHF_cligase"/>
    <property type="match status" value="1"/>
</dbReference>
<dbReference type="InterPro" id="IPR024185">
    <property type="entry name" value="FTHF_cligase-like_sf"/>
</dbReference>
<keyword evidence="3" id="KW-0067">ATP-binding</keyword>
<evidence type="ECO:0000256" key="1">
    <source>
        <dbReference type="ARBA" id="ARBA00010638"/>
    </source>
</evidence>
<dbReference type="GO" id="GO:0035999">
    <property type="term" value="P:tetrahydrofolate interconversion"/>
    <property type="evidence" value="ECO:0007669"/>
    <property type="project" value="TreeGrafter"/>
</dbReference>
<dbReference type="GO" id="GO:0005524">
    <property type="term" value="F:ATP binding"/>
    <property type="evidence" value="ECO:0007669"/>
    <property type="project" value="UniProtKB-KW"/>
</dbReference>
<dbReference type="EMBL" id="UINC01093501">
    <property type="protein sequence ID" value="SVC47967.1"/>
    <property type="molecule type" value="Genomic_DNA"/>
</dbReference>
<dbReference type="InterPro" id="IPR002698">
    <property type="entry name" value="FTHF_cligase"/>
</dbReference>
<sequence length="194" mass="21518">MDHDEIRRRMLDRRRSLTPEAVAQASALVVERVRILSGYIDAALVASYMSRDGEIDPAELLRGKSPKVALPVTRTEEPLRFVIPDGPFELGPFGIRQPTTGRVVQPTEFEVVLVPLVAVDWSGNRLGHGAGYYDRTFAFRRDCDHPVLIGLAHRFQVVESIEPSPWDVPVDLIVTETGIFGRGIAPSAFPMGED</sequence>
<proteinExistence type="inferred from homology"/>
<organism evidence="4">
    <name type="scientific">marine metagenome</name>
    <dbReference type="NCBI Taxonomy" id="408172"/>
    <lineage>
        <taxon>unclassified sequences</taxon>
        <taxon>metagenomes</taxon>
        <taxon>ecological metagenomes</taxon>
    </lineage>
</organism>
<gene>
    <name evidence="4" type="ORF">METZ01_LOCUS300821</name>
</gene>
<name>A0A382MJP4_9ZZZZ</name>
<evidence type="ECO:0000313" key="4">
    <source>
        <dbReference type="EMBL" id="SVC47967.1"/>
    </source>
</evidence>
<dbReference type="PANTHER" id="PTHR23407:SF1">
    <property type="entry name" value="5-FORMYLTETRAHYDROFOLATE CYCLO-LIGASE"/>
    <property type="match status" value="1"/>
</dbReference>
<accession>A0A382MJP4</accession>
<dbReference type="NCBIfam" id="TIGR02727">
    <property type="entry name" value="MTHFS_bact"/>
    <property type="match status" value="1"/>
</dbReference>
<dbReference type="Pfam" id="PF01812">
    <property type="entry name" value="5-FTHF_cyc-lig"/>
    <property type="match status" value="1"/>
</dbReference>
<dbReference type="AlphaFoldDB" id="A0A382MJP4"/>
<dbReference type="Gene3D" id="3.40.50.10420">
    <property type="entry name" value="NagB/RpiA/CoA transferase-like"/>
    <property type="match status" value="1"/>
</dbReference>
<evidence type="ECO:0000256" key="3">
    <source>
        <dbReference type="ARBA" id="ARBA00022840"/>
    </source>
</evidence>
<dbReference type="PANTHER" id="PTHR23407">
    <property type="entry name" value="ATPASE INHIBITOR/5-FORMYLTETRAHYDROFOLATE CYCLO-LIGASE"/>
    <property type="match status" value="1"/>
</dbReference>
<evidence type="ECO:0008006" key="5">
    <source>
        <dbReference type="Google" id="ProtNLM"/>
    </source>
</evidence>
<dbReference type="SUPFAM" id="SSF100950">
    <property type="entry name" value="NagB/RpiA/CoA transferase-like"/>
    <property type="match status" value="1"/>
</dbReference>
<keyword evidence="2" id="KW-0547">Nucleotide-binding</keyword>
<comment type="similarity">
    <text evidence="1">Belongs to the 5-formyltetrahydrofolate cyclo-ligase family.</text>
</comment>
<dbReference type="GO" id="GO:0009396">
    <property type="term" value="P:folic acid-containing compound biosynthetic process"/>
    <property type="evidence" value="ECO:0007669"/>
    <property type="project" value="TreeGrafter"/>
</dbReference>
<evidence type="ECO:0000256" key="2">
    <source>
        <dbReference type="ARBA" id="ARBA00022741"/>
    </source>
</evidence>
<reference evidence="4" key="1">
    <citation type="submission" date="2018-05" db="EMBL/GenBank/DDBJ databases">
        <authorList>
            <person name="Lanie J.A."/>
            <person name="Ng W.-L."/>
            <person name="Kazmierczak K.M."/>
            <person name="Andrzejewski T.M."/>
            <person name="Davidsen T.M."/>
            <person name="Wayne K.J."/>
            <person name="Tettelin H."/>
            <person name="Glass J.I."/>
            <person name="Rusch D."/>
            <person name="Podicherti R."/>
            <person name="Tsui H.-C.T."/>
            <person name="Winkler M.E."/>
        </authorList>
    </citation>
    <scope>NUCLEOTIDE SEQUENCE</scope>
</reference>
<protein>
    <recommendedName>
        <fullName evidence="5">5-formyltetrahydrofolate cyclo-ligase</fullName>
    </recommendedName>
</protein>
<dbReference type="InterPro" id="IPR037171">
    <property type="entry name" value="NagB/RpiA_transferase-like"/>
</dbReference>
<dbReference type="GO" id="GO:0030272">
    <property type="term" value="F:5-formyltetrahydrofolate cyclo-ligase activity"/>
    <property type="evidence" value="ECO:0007669"/>
    <property type="project" value="TreeGrafter"/>
</dbReference>